<sequence length="213" mass="23745">MFWSEPDEEEEALLCSPALMARRASESWIVAPPVEVRKGPKVNVYSRIDQHFWAFGDPRSIRGIRFQGQRIDDFSRARSTRPCTANVTFMRPTLDSGIVPDDLFLTSSSAMPVAAMTLQRKKSLPDVAQGIQLTATAPLSREEVSVLSSMRREEIRRQIDERERLRANPLLYLVSPQVKVRLVLPATAGNAGALHQHILSPDVLQVADVAASQ</sequence>
<keyword evidence="2" id="KW-1185">Reference proteome</keyword>
<proteinExistence type="predicted"/>
<gene>
    <name evidence="1" type="ORF">H0235_004212</name>
</gene>
<dbReference type="AlphaFoldDB" id="A0A834P6T7"/>
<protein>
    <submittedName>
        <fullName evidence="1">Uncharacterized protein</fullName>
    </submittedName>
</protein>
<evidence type="ECO:0000313" key="2">
    <source>
        <dbReference type="Proteomes" id="UP000600918"/>
    </source>
</evidence>
<dbReference type="Proteomes" id="UP000600918">
    <property type="component" value="Unassembled WGS sequence"/>
</dbReference>
<dbReference type="EMBL" id="JACSDY010000003">
    <property type="protein sequence ID" value="KAF7431288.1"/>
    <property type="molecule type" value="Genomic_DNA"/>
</dbReference>
<organism evidence="1 2">
    <name type="scientific">Vespula pensylvanica</name>
    <name type="common">Western yellow jacket</name>
    <name type="synonym">Wasp</name>
    <dbReference type="NCBI Taxonomy" id="30213"/>
    <lineage>
        <taxon>Eukaryota</taxon>
        <taxon>Metazoa</taxon>
        <taxon>Ecdysozoa</taxon>
        <taxon>Arthropoda</taxon>
        <taxon>Hexapoda</taxon>
        <taxon>Insecta</taxon>
        <taxon>Pterygota</taxon>
        <taxon>Neoptera</taxon>
        <taxon>Endopterygota</taxon>
        <taxon>Hymenoptera</taxon>
        <taxon>Apocrita</taxon>
        <taxon>Aculeata</taxon>
        <taxon>Vespoidea</taxon>
        <taxon>Vespidae</taxon>
        <taxon>Vespinae</taxon>
        <taxon>Vespula</taxon>
    </lineage>
</organism>
<reference evidence="1" key="1">
    <citation type="journal article" date="2020" name="G3 (Bethesda)">
        <title>High-Quality Assemblies for Three Invasive Social Wasps from the &lt;i&gt;Vespula&lt;/i&gt; Genus.</title>
        <authorList>
            <person name="Harrop T.W.R."/>
            <person name="Guhlin J."/>
            <person name="McLaughlin G.M."/>
            <person name="Permina E."/>
            <person name="Stockwell P."/>
            <person name="Gilligan J."/>
            <person name="Le Lec M.F."/>
            <person name="Gruber M.A.M."/>
            <person name="Quinn O."/>
            <person name="Lovegrove M."/>
            <person name="Duncan E.J."/>
            <person name="Remnant E.J."/>
            <person name="Van Eeckhoven J."/>
            <person name="Graham B."/>
            <person name="Knapp R.A."/>
            <person name="Langford K.W."/>
            <person name="Kronenberg Z."/>
            <person name="Press M.O."/>
            <person name="Eacker S.M."/>
            <person name="Wilson-Rankin E.E."/>
            <person name="Purcell J."/>
            <person name="Lester P.J."/>
            <person name="Dearden P.K."/>
        </authorList>
    </citation>
    <scope>NUCLEOTIDE SEQUENCE</scope>
    <source>
        <strain evidence="1">Volc-1</strain>
    </source>
</reference>
<evidence type="ECO:0000313" key="1">
    <source>
        <dbReference type="EMBL" id="KAF7431288.1"/>
    </source>
</evidence>
<name>A0A834P6T7_VESPE</name>
<accession>A0A834P6T7</accession>
<comment type="caution">
    <text evidence="1">The sequence shown here is derived from an EMBL/GenBank/DDBJ whole genome shotgun (WGS) entry which is preliminary data.</text>
</comment>